<dbReference type="Proteomes" id="UP000016511">
    <property type="component" value="Unassembled WGS sequence"/>
</dbReference>
<protein>
    <recommendedName>
        <fullName evidence="1">Transposase for insertion sequence element IS21-like C-terminal domain-containing protein</fullName>
    </recommendedName>
</protein>
<dbReference type="HOGENOM" id="CLU_1014285_0_0_9"/>
<evidence type="ECO:0000259" key="1">
    <source>
        <dbReference type="Pfam" id="PF22483"/>
    </source>
</evidence>
<name>U1WY59_ANEAE</name>
<dbReference type="eggNOG" id="COG1484">
    <property type="taxonomic scope" value="Bacteria"/>
</dbReference>
<dbReference type="EMBL" id="AWSJ01000292">
    <property type="protein sequence ID" value="ERI07188.1"/>
    <property type="molecule type" value="Genomic_DNA"/>
</dbReference>
<reference evidence="2 3" key="1">
    <citation type="submission" date="2013-08" db="EMBL/GenBank/DDBJ databases">
        <authorList>
            <person name="Weinstock G."/>
            <person name="Sodergren E."/>
            <person name="Wylie T."/>
            <person name="Fulton L."/>
            <person name="Fulton R."/>
            <person name="Fronick C."/>
            <person name="O'Laughlin M."/>
            <person name="Godfrey J."/>
            <person name="Miner T."/>
            <person name="Herter B."/>
            <person name="Appelbaum E."/>
            <person name="Cordes M."/>
            <person name="Lek S."/>
            <person name="Wollam A."/>
            <person name="Pepin K.H."/>
            <person name="Palsikar V.B."/>
            <person name="Mitreva M."/>
            <person name="Wilson R.K."/>
        </authorList>
    </citation>
    <scope>NUCLEOTIDE SEQUENCE [LARGE SCALE GENOMIC DNA]</scope>
    <source>
        <strain evidence="2 3">ATCC 12856</strain>
    </source>
</reference>
<accession>U1WY59</accession>
<dbReference type="PANTHER" id="PTHR35004">
    <property type="entry name" value="TRANSPOSASE RV3428C-RELATED"/>
    <property type="match status" value="1"/>
</dbReference>
<dbReference type="InterPro" id="IPR054353">
    <property type="entry name" value="IstA-like_C"/>
</dbReference>
<keyword evidence="3" id="KW-1185">Reference proteome</keyword>
<organism evidence="2 3">
    <name type="scientific">Aneurinibacillus aneurinilyticus ATCC 12856</name>
    <dbReference type="NCBI Taxonomy" id="649747"/>
    <lineage>
        <taxon>Bacteria</taxon>
        <taxon>Bacillati</taxon>
        <taxon>Bacillota</taxon>
        <taxon>Bacilli</taxon>
        <taxon>Bacillales</taxon>
        <taxon>Paenibacillaceae</taxon>
        <taxon>Aneurinibacillus group</taxon>
        <taxon>Aneurinibacillus</taxon>
    </lineage>
</organism>
<gene>
    <name evidence="2" type="ORF">HMPREF0083_04762</name>
</gene>
<comment type="caution">
    <text evidence="2">The sequence shown here is derived from an EMBL/GenBank/DDBJ whole genome shotgun (WGS) entry which is preliminary data.</text>
</comment>
<dbReference type="eggNOG" id="COG4584">
    <property type="taxonomic scope" value="Bacteria"/>
</dbReference>
<evidence type="ECO:0000313" key="2">
    <source>
        <dbReference type="EMBL" id="ERI07188.1"/>
    </source>
</evidence>
<dbReference type="GeneID" id="92842320"/>
<dbReference type="Pfam" id="PF22483">
    <property type="entry name" value="Mu-transpos_C_2"/>
    <property type="match status" value="1"/>
</dbReference>
<dbReference type="STRING" id="649747.HMPREF0083_04762"/>
<evidence type="ECO:0000313" key="3">
    <source>
        <dbReference type="Proteomes" id="UP000016511"/>
    </source>
</evidence>
<dbReference type="AlphaFoldDB" id="U1WY59"/>
<dbReference type="PATRIC" id="fig|649747.3.peg.4287"/>
<feature type="domain" description="Transposase for insertion sequence element IS21-like C-terminal" evidence="1">
    <location>
        <begin position="108"/>
        <end position="178"/>
    </location>
</feature>
<sequence length="274" mass="32468">MEDFSPETKPPRVRGARVMEAFQNLALYYGFTPEFCNPRSGNEKGYVESMVKYIHNNFLRPELTLLNLENLNQTLWKKAEKDQNRKHYQKEKLIAKLYMADQEQFLQLSAKEFDCVRYEEVKADKYGYIQIDNKTYLPSPRFAKQKVLAKISYNQVELLTEKYDLIVSHERLYGEQKQSVKWQPYLSLMAKRPMVIKYISFYEQLPKERQTYLEQCIVHEKQQATLPKVAGTPFDWKDIKLGQGLTREYVLHGGFIKNQENLIFYGGSEQARRF</sequence>
<dbReference type="RefSeq" id="WP_021624253.1">
    <property type="nucleotide sequence ID" value="NZ_KE952896.1"/>
</dbReference>
<proteinExistence type="predicted"/>
<dbReference type="PANTHER" id="PTHR35004:SF6">
    <property type="entry name" value="TRANSPOSASE"/>
    <property type="match status" value="1"/>
</dbReference>